<feature type="compositionally biased region" description="Pro residues" evidence="6">
    <location>
        <begin position="579"/>
        <end position="590"/>
    </location>
</feature>
<dbReference type="GO" id="GO:0030968">
    <property type="term" value="P:endoplasmic reticulum unfolded protein response"/>
    <property type="evidence" value="ECO:0007669"/>
    <property type="project" value="TreeGrafter"/>
</dbReference>
<evidence type="ECO:0000256" key="6">
    <source>
        <dbReference type="SAM" id="MobiDB-lite"/>
    </source>
</evidence>
<protein>
    <submittedName>
        <fullName evidence="8">Uncharacterized protein</fullName>
    </submittedName>
</protein>
<dbReference type="CDD" id="cd10230">
    <property type="entry name" value="ASKHA_NBD_HSP70_HYOU1"/>
    <property type="match status" value="1"/>
</dbReference>
<dbReference type="InterPro" id="IPR029048">
    <property type="entry name" value="HSP70_C_sf"/>
</dbReference>
<dbReference type="GO" id="GO:0140662">
    <property type="term" value="F:ATP-dependent protein folding chaperone"/>
    <property type="evidence" value="ECO:0007669"/>
    <property type="project" value="InterPro"/>
</dbReference>
<evidence type="ECO:0000256" key="4">
    <source>
        <dbReference type="ARBA" id="ARBA00023186"/>
    </source>
</evidence>
<feature type="compositionally biased region" description="Low complexity" evidence="6">
    <location>
        <begin position="602"/>
        <end position="640"/>
    </location>
</feature>
<keyword evidence="7" id="KW-1133">Transmembrane helix</keyword>
<accession>A0A9D4TWK7</accession>
<dbReference type="FunFam" id="3.90.640.10:FF:000004">
    <property type="entry name" value="Heat shock 70 kDa protein 4"/>
    <property type="match status" value="1"/>
</dbReference>
<reference evidence="8" key="2">
    <citation type="submission" date="2020-11" db="EMBL/GenBank/DDBJ databases">
        <authorList>
            <person name="Cecchin M."/>
            <person name="Marcolungo L."/>
            <person name="Rossato M."/>
            <person name="Girolomoni L."/>
            <person name="Cosentino E."/>
            <person name="Cuine S."/>
            <person name="Li-Beisson Y."/>
            <person name="Delledonne M."/>
            <person name="Ballottari M."/>
        </authorList>
    </citation>
    <scope>NUCLEOTIDE SEQUENCE</scope>
    <source>
        <strain evidence="8">211/11P</strain>
        <tissue evidence="8">Whole cell</tissue>
    </source>
</reference>
<dbReference type="Gene3D" id="3.30.30.30">
    <property type="match status" value="1"/>
</dbReference>
<feature type="region of interest" description="Disordered" evidence="6">
    <location>
        <begin position="576"/>
        <end position="663"/>
    </location>
</feature>
<feature type="transmembrane region" description="Helical" evidence="7">
    <location>
        <begin position="41"/>
        <end position="64"/>
    </location>
</feature>
<proteinExistence type="inferred from homology"/>
<evidence type="ECO:0000256" key="3">
    <source>
        <dbReference type="ARBA" id="ARBA00022840"/>
    </source>
</evidence>
<dbReference type="InterPro" id="IPR013126">
    <property type="entry name" value="Hsp_70_fam"/>
</dbReference>
<dbReference type="InterPro" id="IPR043129">
    <property type="entry name" value="ATPase_NBD"/>
</dbReference>
<feature type="compositionally biased region" description="Low complexity" evidence="6">
    <location>
        <begin position="893"/>
        <end position="905"/>
    </location>
</feature>
<feature type="compositionally biased region" description="Basic and acidic residues" evidence="6">
    <location>
        <begin position="920"/>
        <end position="930"/>
    </location>
</feature>
<keyword evidence="4" id="KW-0143">Chaperone</keyword>
<dbReference type="InterPro" id="IPR029047">
    <property type="entry name" value="HSP70_peptide-bd_sf"/>
</dbReference>
<evidence type="ECO:0000256" key="1">
    <source>
        <dbReference type="ARBA" id="ARBA00022741"/>
    </source>
</evidence>
<name>A0A9D4TWK7_CHLVU</name>
<dbReference type="Pfam" id="PF00012">
    <property type="entry name" value="HSP70"/>
    <property type="match status" value="1"/>
</dbReference>
<evidence type="ECO:0000313" key="8">
    <source>
        <dbReference type="EMBL" id="KAI3435832.1"/>
    </source>
</evidence>
<evidence type="ECO:0000256" key="5">
    <source>
        <dbReference type="ARBA" id="ARBA00061090"/>
    </source>
</evidence>
<keyword evidence="7" id="KW-0472">Membrane</keyword>
<dbReference type="Gene3D" id="3.30.420.40">
    <property type="match status" value="2"/>
</dbReference>
<keyword evidence="9" id="KW-1185">Reference proteome</keyword>
<organism evidence="8 9">
    <name type="scientific">Chlorella vulgaris</name>
    <name type="common">Green alga</name>
    <dbReference type="NCBI Taxonomy" id="3077"/>
    <lineage>
        <taxon>Eukaryota</taxon>
        <taxon>Viridiplantae</taxon>
        <taxon>Chlorophyta</taxon>
        <taxon>core chlorophytes</taxon>
        <taxon>Trebouxiophyceae</taxon>
        <taxon>Chlorellales</taxon>
        <taxon>Chlorellaceae</taxon>
        <taxon>Chlorella clade</taxon>
        <taxon>Chlorella</taxon>
    </lineage>
</organism>
<keyword evidence="2" id="KW-0256">Endoplasmic reticulum</keyword>
<dbReference type="PRINTS" id="PR00301">
    <property type="entry name" value="HEATSHOCK70"/>
</dbReference>
<feature type="compositionally biased region" description="Polar residues" evidence="6">
    <location>
        <begin position="592"/>
        <end position="601"/>
    </location>
</feature>
<keyword evidence="1" id="KW-0547">Nucleotide-binding</keyword>
<dbReference type="EMBL" id="SIDB01000002">
    <property type="protein sequence ID" value="KAI3435832.1"/>
    <property type="molecule type" value="Genomic_DNA"/>
</dbReference>
<reference evidence="8" key="1">
    <citation type="journal article" date="2019" name="Plant J.">
        <title>Chlorella vulgaris genome assembly and annotation reveals the molecular basis for metabolic acclimation to high light conditions.</title>
        <authorList>
            <person name="Cecchin M."/>
            <person name="Marcolungo L."/>
            <person name="Rossato M."/>
            <person name="Girolomoni L."/>
            <person name="Cosentino E."/>
            <person name="Cuine S."/>
            <person name="Li-Beisson Y."/>
            <person name="Delledonne M."/>
            <person name="Ballottari M."/>
        </authorList>
    </citation>
    <scope>NUCLEOTIDE SEQUENCE</scope>
    <source>
        <strain evidence="8">211/11P</strain>
    </source>
</reference>
<dbReference type="GO" id="GO:0005524">
    <property type="term" value="F:ATP binding"/>
    <property type="evidence" value="ECO:0007669"/>
    <property type="project" value="UniProtKB-KW"/>
</dbReference>
<dbReference type="Gene3D" id="1.20.1270.10">
    <property type="match status" value="1"/>
</dbReference>
<evidence type="ECO:0000256" key="2">
    <source>
        <dbReference type="ARBA" id="ARBA00022824"/>
    </source>
</evidence>
<comment type="caution">
    <text evidence="8">The sequence shown here is derived from an EMBL/GenBank/DDBJ whole genome shotgun (WGS) entry which is preliminary data.</text>
</comment>
<dbReference type="OrthoDB" id="10262720at2759"/>
<dbReference type="FunFam" id="1.20.1270.10:FF:000002">
    <property type="entry name" value="Heat shock 70 kDa protein 4"/>
    <property type="match status" value="1"/>
</dbReference>
<dbReference type="PANTHER" id="PTHR45639:SF3">
    <property type="entry name" value="HYPOXIA UP-REGULATED PROTEIN 1"/>
    <property type="match status" value="1"/>
</dbReference>
<dbReference type="Gene3D" id="3.90.640.10">
    <property type="entry name" value="Actin, Chain A, domain 4"/>
    <property type="match status" value="1"/>
</dbReference>
<dbReference type="GO" id="GO:0034663">
    <property type="term" value="C:endoplasmic reticulum chaperone complex"/>
    <property type="evidence" value="ECO:0007669"/>
    <property type="project" value="TreeGrafter"/>
</dbReference>
<sequence length="930" mass="99269">MLFPPTAFISVRICLEGLCTVQRPSPSRVLIRERGNMRRSVAPLAVAVCLALLAGPAAGALLAIDLGSEFLKLSVVKAGRIPISIVINEMSRRKTPALVAFVEGDRLVGEEAASMAVRYPERVYARVADLLGRPADDPRLAAALKAAHRPYSLVPAVNRTSPAAAGVQTDRGETVSAEELVASVLEYAKHLAEVSVEGSSITDCVLTVPASFTQQQRQALLDAAKLAGLNVMGLIHNHAAAALQYGIDRDFANHTETLVVYDLGAASLQAALVSYSAYTNSRGVSTSQAEVLDVVWREDVGGEQLELVLVEHFADEFNAQLGGEQDVRSAPRAMAKLRKQVARTKHVLSANSEAGISVEELWQDRDFRSSITRERFEQLAGDFWARAVEPVTTLLRRNNLTAADITAFELLGGTSRVPAVKQALSAALGGRTLDMHLDADEAVVLGAGLFAANLSTTFRLRQFGLTDKVPYSINVTLEGEEGPRVLVPAMKRLPTKRALHLHNLTADTLPFTLHFDNLPGAVPCCRRSFPLAAFSVSGMQSVAARYNDTGKVSIHARVDQSGLFHVDHADATVEVWEAVPPPPPPPPPPANASANSTAGDGSSNSTTTAAPAPAKAPSSEPAGASSKPASNSNGNTAAAGDGTGDGGAAAVGDEEATPPPLLRKRAIKVPLNLTGGFLVPGMNRSELDASRRSLRRMRAADQAKRERARALNDLESYILATREKVEGDEEVAAVSTEEQRAAFLEQLAVVEDWLYGEGEEAEAAEYRARLRTLREVGDRVFERAAEAAARPQVLKLADGFVELVRKAANSWPDMKPWLNASDVAALVAKVDNFSSWLTGKQAEQAQRAPHEDPAFKAEEVTSWMTRLQQAFSRLNNKKQPKPPPPPPPPKVLDANATAADGNATAGAGGDGTGSAGGQQQDKEAHDELRR</sequence>
<feature type="compositionally biased region" description="Pro residues" evidence="6">
    <location>
        <begin position="881"/>
        <end position="890"/>
    </location>
</feature>
<evidence type="ECO:0000256" key="7">
    <source>
        <dbReference type="SAM" id="Phobius"/>
    </source>
</evidence>
<dbReference type="SUPFAM" id="SSF53067">
    <property type="entry name" value="Actin-like ATPase domain"/>
    <property type="match status" value="2"/>
</dbReference>
<evidence type="ECO:0000313" key="9">
    <source>
        <dbReference type="Proteomes" id="UP001055712"/>
    </source>
</evidence>
<keyword evidence="7" id="KW-0812">Transmembrane</keyword>
<feature type="region of interest" description="Disordered" evidence="6">
    <location>
        <begin position="874"/>
        <end position="930"/>
    </location>
</feature>
<dbReference type="AlphaFoldDB" id="A0A9D4TWK7"/>
<gene>
    <name evidence="8" type="ORF">D9Q98_001890</name>
</gene>
<dbReference type="SUPFAM" id="SSF100934">
    <property type="entry name" value="Heat shock protein 70kD (HSP70), C-terminal subdomain"/>
    <property type="match status" value="1"/>
</dbReference>
<feature type="compositionally biased region" description="Gly residues" evidence="6">
    <location>
        <begin position="906"/>
        <end position="916"/>
    </location>
</feature>
<dbReference type="Proteomes" id="UP001055712">
    <property type="component" value="Unassembled WGS sequence"/>
</dbReference>
<dbReference type="Gene3D" id="2.60.34.10">
    <property type="entry name" value="Substrate Binding Domain Of DNAk, Chain A, domain 1"/>
    <property type="match status" value="1"/>
</dbReference>
<keyword evidence="3" id="KW-0067">ATP-binding</keyword>
<comment type="similarity">
    <text evidence="5">Belongs to the heat shock protein 70 (TC 1.A.33) family. HSP110/SSE subfamily.</text>
</comment>
<dbReference type="PANTHER" id="PTHR45639">
    <property type="entry name" value="HSC70CB, ISOFORM G-RELATED"/>
    <property type="match status" value="1"/>
</dbReference>